<keyword evidence="1" id="KW-0479">Metal-binding</keyword>
<dbReference type="GO" id="GO:0008270">
    <property type="term" value="F:zinc ion binding"/>
    <property type="evidence" value="ECO:0007669"/>
    <property type="project" value="UniProtKB-KW"/>
</dbReference>
<reference evidence="6" key="1">
    <citation type="submission" date="2020-04" db="EMBL/GenBank/DDBJ databases">
        <authorList>
            <person name="Neveu A P."/>
        </authorList>
    </citation>
    <scope>NUCLEOTIDE SEQUENCE</scope>
    <source>
        <tissue evidence="6">Whole embryo</tissue>
    </source>
</reference>
<dbReference type="InterPro" id="IPR013087">
    <property type="entry name" value="Znf_C2H2_type"/>
</dbReference>
<organism evidence="6">
    <name type="scientific">Phallusia mammillata</name>
    <dbReference type="NCBI Taxonomy" id="59560"/>
    <lineage>
        <taxon>Eukaryota</taxon>
        <taxon>Metazoa</taxon>
        <taxon>Chordata</taxon>
        <taxon>Tunicata</taxon>
        <taxon>Ascidiacea</taxon>
        <taxon>Phlebobranchia</taxon>
        <taxon>Ascidiidae</taxon>
        <taxon>Phallusia</taxon>
    </lineage>
</organism>
<feature type="domain" description="C2H2-type" evidence="5">
    <location>
        <begin position="477"/>
        <end position="497"/>
    </location>
</feature>
<dbReference type="PANTHER" id="PTHR24409:SF295">
    <property type="entry name" value="AZ2-RELATED"/>
    <property type="match status" value="1"/>
</dbReference>
<dbReference type="GO" id="GO:0005634">
    <property type="term" value="C:nucleus"/>
    <property type="evidence" value="ECO:0007669"/>
    <property type="project" value="TreeGrafter"/>
</dbReference>
<evidence type="ECO:0000256" key="4">
    <source>
        <dbReference type="ARBA" id="ARBA00022833"/>
    </source>
</evidence>
<evidence type="ECO:0000256" key="1">
    <source>
        <dbReference type="ARBA" id="ARBA00022723"/>
    </source>
</evidence>
<proteinExistence type="evidence at transcript level"/>
<dbReference type="GO" id="GO:0000977">
    <property type="term" value="F:RNA polymerase II transcription regulatory region sequence-specific DNA binding"/>
    <property type="evidence" value="ECO:0007669"/>
    <property type="project" value="TreeGrafter"/>
</dbReference>
<protein>
    <submittedName>
        <fullName evidence="6">Uncharacterized protein LOC778872</fullName>
    </submittedName>
</protein>
<keyword evidence="4" id="KW-0862">Zinc</keyword>
<gene>
    <name evidence="6" type="primary">LOC778872</name>
</gene>
<dbReference type="PANTHER" id="PTHR24409">
    <property type="entry name" value="ZINC FINGER PROTEIN 142"/>
    <property type="match status" value="1"/>
</dbReference>
<evidence type="ECO:0000256" key="3">
    <source>
        <dbReference type="ARBA" id="ARBA00022771"/>
    </source>
</evidence>
<dbReference type="EMBL" id="LR787501">
    <property type="protein sequence ID" value="CAB3263363.1"/>
    <property type="molecule type" value="mRNA"/>
</dbReference>
<keyword evidence="3" id="KW-0863">Zinc-finger</keyword>
<dbReference type="PROSITE" id="PS00028">
    <property type="entry name" value="ZINC_FINGER_C2H2_1"/>
    <property type="match status" value="1"/>
</dbReference>
<keyword evidence="2" id="KW-0677">Repeat</keyword>
<dbReference type="AlphaFoldDB" id="A0A6F9DK83"/>
<evidence type="ECO:0000313" key="6">
    <source>
        <dbReference type="EMBL" id="CAB3263363.1"/>
    </source>
</evidence>
<dbReference type="GO" id="GO:0000981">
    <property type="term" value="F:DNA-binding transcription factor activity, RNA polymerase II-specific"/>
    <property type="evidence" value="ECO:0007669"/>
    <property type="project" value="TreeGrafter"/>
</dbReference>
<dbReference type="SMART" id="SM00355">
    <property type="entry name" value="ZnF_C2H2"/>
    <property type="match status" value="4"/>
</dbReference>
<evidence type="ECO:0000259" key="5">
    <source>
        <dbReference type="PROSITE" id="PS00028"/>
    </source>
</evidence>
<name>A0A6F9DK83_9ASCI</name>
<accession>A0A6F9DK83</accession>
<sequence>MSKMTENHHLVILSQMCRVCGCINRDISCRRPVKETKTFAQDLLQFGIDAVKDDPNVHPQGICKSCNAIAKMSSIEENARKLDFYNFQPHSSMDICRICMHPCPACLLVPTKSLPTDGYLRKPLANKEANSVRHKALLKSCSHVCERNKHTPPTLSQKCLCIDVLMKYPEHGEKCGLCSSACHLCGECLSSKTSRIFSIQYVETPIEEPKIGKWAMKRKMAERRNMWNKTIKIQSGNRGILAVQTTAASNIIVQATASNKKVLTSIVYQPNATVAGNSEGIVPTSTHSVPSPSSPMSSSSVDISNDLMPIEFGSAPPSVAKYFLERVARFGSLAKCIANLLEKTTTLFFKYKFTESHNKCVLLGVPTRNDDTQEIQHQLKKLDEFVTNNNLASRAAALEELMFSTDQNESHVNAILHEAKVLQPKTVSMSNQSDSIEQTGIDEKIMFIGNREDFVHHLYQSFQLTYDVNSKEPVRKCYLCHKTFPNQKQIVQHCWKHCQYFDFTCACCKFHFQSPSDMYQHVMKQVCVKEKVIELPTEKTCEGPVLHPLPYKYTGIIPQHYRPFTVTKNVTGSVKASCMLCKFTSSVNGLLYHARQHIGDFPYRCSECKFLSVSPTYLFKHQTFTGHTEYTLLCRKEPLSGQEKQEVMANLQNELEGIFLKGYVDTQQNVEQLQEVNELGTETVQDHIKSTMWMFCQNCNSAFYDDSAYEVHVKNCGMPTILETDRRDDTSSKELMDILVKTEITEGRWKNCNS</sequence>
<evidence type="ECO:0000256" key="2">
    <source>
        <dbReference type="ARBA" id="ARBA00022737"/>
    </source>
</evidence>